<dbReference type="AlphaFoldDB" id="A0A448XDK4"/>
<feature type="coiled-coil region" evidence="1">
    <location>
        <begin position="27"/>
        <end position="68"/>
    </location>
</feature>
<dbReference type="OrthoDB" id="2441647at2759"/>
<accession>A0A448XDK4</accession>
<evidence type="ECO:0000256" key="1">
    <source>
        <dbReference type="SAM" id="Coils"/>
    </source>
</evidence>
<protein>
    <submittedName>
        <fullName evidence="3">Uncharacterized protein</fullName>
    </submittedName>
</protein>
<keyword evidence="1" id="KW-0175">Coiled coil</keyword>
<evidence type="ECO:0000313" key="3">
    <source>
        <dbReference type="EMBL" id="VEL34306.1"/>
    </source>
</evidence>
<comment type="caution">
    <text evidence="3">The sequence shown here is derived from an EMBL/GenBank/DDBJ whole genome shotgun (WGS) entry which is preliminary data.</text>
</comment>
<sequence>MSDQNKKLSDEVRDLKSQWGRGSDKVKQLYDDEQRSLRNLVDTAEREKADSLAQLASLKQTIRNQESE</sequence>
<proteinExistence type="predicted"/>
<dbReference type="EMBL" id="CAAALY010247396">
    <property type="protein sequence ID" value="VEL34306.1"/>
    <property type="molecule type" value="Genomic_DNA"/>
</dbReference>
<gene>
    <name evidence="3" type="ORF">PXEA_LOCUS27746</name>
</gene>
<evidence type="ECO:0000256" key="2">
    <source>
        <dbReference type="SAM" id="MobiDB-lite"/>
    </source>
</evidence>
<name>A0A448XDK4_9PLAT</name>
<keyword evidence="4" id="KW-1185">Reference proteome</keyword>
<organism evidence="3 4">
    <name type="scientific">Protopolystoma xenopodis</name>
    <dbReference type="NCBI Taxonomy" id="117903"/>
    <lineage>
        <taxon>Eukaryota</taxon>
        <taxon>Metazoa</taxon>
        <taxon>Spiralia</taxon>
        <taxon>Lophotrochozoa</taxon>
        <taxon>Platyhelminthes</taxon>
        <taxon>Monogenea</taxon>
        <taxon>Polyopisthocotylea</taxon>
        <taxon>Polystomatidea</taxon>
        <taxon>Polystomatidae</taxon>
        <taxon>Protopolystoma</taxon>
    </lineage>
</organism>
<reference evidence="3" key="1">
    <citation type="submission" date="2018-11" db="EMBL/GenBank/DDBJ databases">
        <authorList>
            <consortium name="Pathogen Informatics"/>
        </authorList>
    </citation>
    <scope>NUCLEOTIDE SEQUENCE</scope>
</reference>
<evidence type="ECO:0000313" key="4">
    <source>
        <dbReference type="Proteomes" id="UP000784294"/>
    </source>
</evidence>
<dbReference type="Proteomes" id="UP000784294">
    <property type="component" value="Unassembled WGS sequence"/>
</dbReference>
<feature type="region of interest" description="Disordered" evidence="2">
    <location>
        <begin position="1"/>
        <end position="27"/>
    </location>
</feature>